<dbReference type="EMBL" id="VJZE01000059">
    <property type="protein sequence ID" value="MPY40571.1"/>
    <property type="molecule type" value="Genomic_DNA"/>
</dbReference>
<feature type="domain" description="Putative zinc-finger" evidence="9">
    <location>
        <begin position="9"/>
        <end position="37"/>
    </location>
</feature>
<evidence type="ECO:0000256" key="6">
    <source>
        <dbReference type="ARBA" id="ARBA00023163"/>
    </source>
</evidence>
<keyword evidence="6" id="KW-0804">Transcription</keyword>
<comment type="subcellular location">
    <subcellularLocation>
        <location evidence="1">Membrane</location>
        <topology evidence="1">Single-pass membrane protein</topology>
    </subcellularLocation>
</comment>
<dbReference type="Proteomes" id="UP000326979">
    <property type="component" value="Unassembled WGS sequence"/>
</dbReference>
<name>A0A5N8VZ87_9ACTN</name>
<dbReference type="PANTHER" id="PTHR37461:SF1">
    <property type="entry name" value="ANTI-SIGMA-K FACTOR RSKA"/>
    <property type="match status" value="1"/>
</dbReference>
<feature type="transmembrane region" description="Helical" evidence="8">
    <location>
        <begin position="91"/>
        <end position="111"/>
    </location>
</feature>
<dbReference type="AlphaFoldDB" id="A0A5N8VZ87"/>
<dbReference type="InterPro" id="IPR051474">
    <property type="entry name" value="Anti-sigma-K/W_factor"/>
</dbReference>
<dbReference type="InterPro" id="IPR041916">
    <property type="entry name" value="Anti_sigma_zinc_sf"/>
</dbReference>
<dbReference type="RefSeq" id="WP_152783207.1">
    <property type="nucleotide sequence ID" value="NZ_BAABEQ010000007.1"/>
</dbReference>
<evidence type="ECO:0000256" key="3">
    <source>
        <dbReference type="ARBA" id="ARBA00022989"/>
    </source>
</evidence>
<keyword evidence="5 8" id="KW-0472">Membrane</keyword>
<evidence type="ECO:0000313" key="11">
    <source>
        <dbReference type="Proteomes" id="UP000326979"/>
    </source>
</evidence>
<protein>
    <submittedName>
        <fullName evidence="10">Zf-HC2 domain-containing protein</fullName>
    </submittedName>
</protein>
<dbReference type="Gene3D" id="1.10.10.1320">
    <property type="entry name" value="Anti-sigma factor, zinc-finger domain"/>
    <property type="match status" value="1"/>
</dbReference>
<dbReference type="InterPro" id="IPR027383">
    <property type="entry name" value="Znf_put"/>
</dbReference>
<gene>
    <name evidence="10" type="ORF">FNH04_11835</name>
</gene>
<dbReference type="PANTHER" id="PTHR37461">
    <property type="entry name" value="ANTI-SIGMA-K FACTOR RSKA"/>
    <property type="match status" value="1"/>
</dbReference>
<keyword evidence="3 8" id="KW-1133">Transmembrane helix</keyword>
<evidence type="ECO:0000259" key="9">
    <source>
        <dbReference type="Pfam" id="PF13490"/>
    </source>
</evidence>
<reference evidence="10 11" key="1">
    <citation type="submission" date="2019-07" db="EMBL/GenBank/DDBJ databases">
        <title>New species of Amycolatopsis and Streptomyces.</title>
        <authorList>
            <person name="Duangmal K."/>
            <person name="Teo W.F.A."/>
            <person name="Lipun K."/>
        </authorList>
    </citation>
    <scope>NUCLEOTIDE SEQUENCE [LARGE SCALE GENOMIC DNA]</scope>
    <source>
        <strain evidence="10 11">TISTR 2346</strain>
    </source>
</reference>
<comment type="caution">
    <text evidence="10">The sequence shown here is derived from an EMBL/GenBank/DDBJ whole genome shotgun (WGS) entry which is preliminary data.</text>
</comment>
<keyword evidence="2 8" id="KW-0812">Transmembrane</keyword>
<evidence type="ECO:0000256" key="8">
    <source>
        <dbReference type="SAM" id="Phobius"/>
    </source>
</evidence>
<evidence type="ECO:0000256" key="7">
    <source>
        <dbReference type="SAM" id="MobiDB-lite"/>
    </source>
</evidence>
<keyword evidence="11" id="KW-1185">Reference proteome</keyword>
<organism evidence="10 11">
    <name type="scientific">Streptomyces phyllanthi</name>
    <dbReference type="NCBI Taxonomy" id="1803180"/>
    <lineage>
        <taxon>Bacteria</taxon>
        <taxon>Bacillati</taxon>
        <taxon>Actinomycetota</taxon>
        <taxon>Actinomycetes</taxon>
        <taxon>Kitasatosporales</taxon>
        <taxon>Streptomycetaceae</taxon>
        <taxon>Streptomyces</taxon>
    </lineage>
</organism>
<keyword evidence="4" id="KW-0805">Transcription regulation</keyword>
<sequence length="238" mass="24630">MSIQQHDSDLLGAYVLGALDEQEVRAVDEHVASCQKCGDELNGLREMQEALGEVPPEAFLDGPPEGGDLLLQRTLRRARSERDGVERRRRVVLSAVAAVAAAAVLGGGVLIGQGFGGQKAQAGNGSEPPAPTATATPPAGIKIASGTSASTGTRMSVQVTPASDWVRVNASVKGIPAGERCRLIVVAEDGSREIAGSWLVADKEKGSNLDGSAAVPVDDVAKVVVENEEGKEYVAVKV</sequence>
<evidence type="ECO:0000256" key="5">
    <source>
        <dbReference type="ARBA" id="ARBA00023136"/>
    </source>
</evidence>
<dbReference type="Pfam" id="PF13490">
    <property type="entry name" value="zf-HC2"/>
    <property type="match status" value="1"/>
</dbReference>
<dbReference type="GO" id="GO:0016989">
    <property type="term" value="F:sigma factor antagonist activity"/>
    <property type="evidence" value="ECO:0007669"/>
    <property type="project" value="TreeGrafter"/>
</dbReference>
<feature type="region of interest" description="Disordered" evidence="7">
    <location>
        <begin position="117"/>
        <end position="138"/>
    </location>
</feature>
<evidence type="ECO:0000256" key="1">
    <source>
        <dbReference type="ARBA" id="ARBA00004167"/>
    </source>
</evidence>
<proteinExistence type="predicted"/>
<dbReference type="GO" id="GO:0006417">
    <property type="term" value="P:regulation of translation"/>
    <property type="evidence" value="ECO:0007669"/>
    <property type="project" value="TreeGrafter"/>
</dbReference>
<evidence type="ECO:0000256" key="2">
    <source>
        <dbReference type="ARBA" id="ARBA00022692"/>
    </source>
</evidence>
<evidence type="ECO:0000256" key="4">
    <source>
        <dbReference type="ARBA" id="ARBA00023015"/>
    </source>
</evidence>
<accession>A0A5N8VZ87</accession>
<dbReference type="GO" id="GO:0016020">
    <property type="term" value="C:membrane"/>
    <property type="evidence" value="ECO:0007669"/>
    <property type="project" value="UniProtKB-SubCell"/>
</dbReference>
<dbReference type="OrthoDB" id="5185837at2"/>
<evidence type="ECO:0000313" key="10">
    <source>
        <dbReference type="EMBL" id="MPY40571.1"/>
    </source>
</evidence>